<dbReference type="EMBL" id="JAKROA010000013">
    <property type="protein sequence ID" value="KAL5104341.1"/>
    <property type="molecule type" value="Genomic_DNA"/>
</dbReference>
<feature type="transmembrane region" description="Helical" evidence="2">
    <location>
        <begin position="857"/>
        <end position="881"/>
    </location>
</feature>
<accession>A0ABR4Q3R5</accession>
<dbReference type="Proteomes" id="UP001651158">
    <property type="component" value="Unassembled WGS sequence"/>
</dbReference>
<evidence type="ECO:0000313" key="3">
    <source>
        <dbReference type="EMBL" id="KAL5104341.1"/>
    </source>
</evidence>
<evidence type="ECO:0000256" key="1">
    <source>
        <dbReference type="SAM" id="MobiDB-lite"/>
    </source>
</evidence>
<keyword evidence="2" id="KW-1133">Transmembrane helix</keyword>
<feature type="transmembrane region" description="Helical" evidence="2">
    <location>
        <begin position="466"/>
        <end position="494"/>
    </location>
</feature>
<keyword evidence="2" id="KW-0472">Membrane</keyword>
<evidence type="ECO:0008006" key="5">
    <source>
        <dbReference type="Google" id="ProtNLM"/>
    </source>
</evidence>
<keyword evidence="2" id="KW-0812">Transmembrane</keyword>
<feature type="region of interest" description="Disordered" evidence="1">
    <location>
        <begin position="974"/>
        <end position="1064"/>
    </location>
</feature>
<protein>
    <recommendedName>
        <fullName evidence="5">Prominin-like protein</fullName>
    </recommendedName>
</protein>
<feature type="transmembrane region" description="Helical" evidence="2">
    <location>
        <begin position="173"/>
        <end position="200"/>
    </location>
</feature>
<evidence type="ECO:0000313" key="4">
    <source>
        <dbReference type="Proteomes" id="UP001651158"/>
    </source>
</evidence>
<keyword evidence="4" id="KW-1185">Reference proteome</keyword>
<name>A0ABR4Q3R5_9CEST</name>
<feature type="transmembrane region" description="Helical" evidence="2">
    <location>
        <begin position="88"/>
        <end position="112"/>
    </location>
</feature>
<evidence type="ECO:0000256" key="2">
    <source>
        <dbReference type="SAM" id="Phobius"/>
    </source>
</evidence>
<reference evidence="3 4" key="1">
    <citation type="journal article" date="2022" name="Front. Cell. Infect. Microbiol.">
        <title>The Genomes of Two Strains of Taenia crassiceps the Animal Model for the Study of Human Cysticercosis.</title>
        <authorList>
            <person name="Bobes R.J."/>
            <person name="Estrada K."/>
            <person name="Rios-Valencia D.G."/>
            <person name="Calderon-Gallegos A."/>
            <person name="de la Torre P."/>
            <person name="Carrero J.C."/>
            <person name="Sanchez-Flores A."/>
            <person name="Laclette J.P."/>
        </authorList>
    </citation>
    <scope>NUCLEOTIDE SEQUENCE [LARGE SCALE GENOMIC DNA]</scope>
    <source>
        <strain evidence="3">WFUcys</strain>
    </source>
</reference>
<feature type="compositionally biased region" description="Polar residues" evidence="1">
    <location>
        <begin position="930"/>
        <end position="940"/>
    </location>
</feature>
<feature type="compositionally biased region" description="Acidic residues" evidence="1">
    <location>
        <begin position="1023"/>
        <end position="1038"/>
    </location>
</feature>
<feature type="transmembrane region" description="Helical" evidence="2">
    <location>
        <begin position="522"/>
        <end position="543"/>
    </location>
</feature>
<sequence length="1064" mass="118644">MVTSLQSGLLSGATAVFAWAKDVYDCGFLNDFFMVTSNSTIVQRKTSLRQTLMEVIGQNLFSGGRHNLNVYRWLPADLQDGNEASQRVAILTGATILFALLLLLFPLAPLIVSCNCPCCRKRNKADGKSTKQMAAQGSSRQEKEIFQDPYLLEKLHTQALKKSKSSEKSSDRLLIHHVAVFVITFLLLFTLLIMICILFTTGNFVVDILAEDQSTSNSAAFDANNFNLLGGLTYVFAQTLDFLVSGAASGNASSAKFLVQVNSTFMTLLENGVSVAVDDLLQRYGVQQLVQTGSRLQRALDVVKANMKIIRLNNQDVSANISSLVGQFKVYHELIVPELKNACAIDMGAEITALCTSLQNRASILLIQFNASAIKVDTPAVLNFVFNELGVDLSAILNQFNQFTAKIFEVKDQILAQVSTFFDLNSFFSSITQVWSIMDNETAALNDTFIKLTRQLEQGVGTSRPFVYAMIYTPTAILLGILLAYLVIAVLYAIEAKNTKLFYMDEIATNTSSRVCSNRGNLIHAVLFIIFLITTSIFIIVFLPTCVLLVNNGCAYLTDHRGVAQSDYVLNSYMATEVWPPVMEQALTSIKGSAGEFLILPSPKNIINATTVLCGREMRNAPTGLLGAVGWTSFIDVFALLNTKDATNKYIEGEKRVKEKIIALNLASLIPKDLEKIGQTAQNLTQYFDKMDYQPSIDELSPTRLPLTGFNSFADDVEELIQKIRKLGLNVNPILERVASQIRVSLKESLRLKAKIKLLRDAFIAVQTRRNLTVGVNYLVGGIEAVKLIFNNETALLAPVTQVYWQLINKFKVDLDVNLTSVIETFVKELLPCSQLYAASNALLAMFCRQNGGVTRLFTWFYMLAIAVIIATLLCFDLFYLNFMQSHHFRRLQNKPYRRHTLPNSPQGRYIPMSSGNYLPPPSTPSSSSVYHPTPQSQPQQLHDIRLAAPIPPVYEYAKQRDIDLEELSVSHNSMVESEESMENEAPSYQPVPLPRSGRPYLPSTFGEEKDKQEESQHQEQEEKGEEEEERNEDDEIEEAKGNDKVEAKNGEEESQHQISDHEI</sequence>
<organism evidence="3 4">
    <name type="scientific">Taenia crassiceps</name>
    <dbReference type="NCBI Taxonomy" id="6207"/>
    <lineage>
        <taxon>Eukaryota</taxon>
        <taxon>Metazoa</taxon>
        <taxon>Spiralia</taxon>
        <taxon>Lophotrochozoa</taxon>
        <taxon>Platyhelminthes</taxon>
        <taxon>Cestoda</taxon>
        <taxon>Eucestoda</taxon>
        <taxon>Cyclophyllidea</taxon>
        <taxon>Taeniidae</taxon>
        <taxon>Taenia</taxon>
    </lineage>
</organism>
<feature type="compositionally biased region" description="Basic and acidic residues" evidence="1">
    <location>
        <begin position="1039"/>
        <end position="1064"/>
    </location>
</feature>
<proteinExistence type="predicted"/>
<comment type="caution">
    <text evidence="3">The sequence shown here is derived from an EMBL/GenBank/DDBJ whole genome shotgun (WGS) entry which is preliminary data.</text>
</comment>
<gene>
    <name evidence="3" type="ORF">TcWFU_008541</name>
</gene>
<feature type="region of interest" description="Disordered" evidence="1">
    <location>
        <begin position="898"/>
        <end position="940"/>
    </location>
</feature>
<feature type="compositionally biased region" description="Basic and acidic residues" evidence="1">
    <location>
        <begin position="1007"/>
        <end position="1022"/>
    </location>
</feature>